<evidence type="ECO:0000256" key="1">
    <source>
        <dbReference type="SAM" id="MobiDB-lite"/>
    </source>
</evidence>
<protein>
    <submittedName>
        <fullName evidence="2">Uncharacterized protein</fullName>
    </submittedName>
</protein>
<dbReference type="HOGENOM" id="CLU_2021326_0_0_1"/>
<proteinExistence type="predicted"/>
<organism evidence="2 3">
    <name type="scientific">Emiliania huxleyi (strain CCMP1516)</name>
    <dbReference type="NCBI Taxonomy" id="280463"/>
    <lineage>
        <taxon>Eukaryota</taxon>
        <taxon>Haptista</taxon>
        <taxon>Haptophyta</taxon>
        <taxon>Prymnesiophyceae</taxon>
        <taxon>Isochrysidales</taxon>
        <taxon>Noelaerhabdaceae</taxon>
        <taxon>Emiliania</taxon>
    </lineage>
</organism>
<feature type="compositionally biased region" description="Basic residues" evidence="1">
    <location>
        <begin position="1"/>
        <end position="22"/>
    </location>
</feature>
<dbReference type="PaxDb" id="2903-EOD15549"/>
<evidence type="ECO:0000313" key="2">
    <source>
        <dbReference type="EnsemblProtists" id="EOD15549"/>
    </source>
</evidence>
<dbReference type="Proteomes" id="UP000013827">
    <property type="component" value="Unassembled WGS sequence"/>
</dbReference>
<sequence length="123" mass="13547">MLRRLSRSQRHHPLRRAAKARRSLASAVADRRADGKNAFDPAATLHLTAAVFATRPPPASWAGSPRTRGALERPKHKDCRVSLGLARVVLRLGLEVAHRHDVRVRITSSSRARVKLGLHAPPP</sequence>
<accession>A0A0D3IWB4</accession>
<keyword evidence="3" id="KW-1185">Reference proteome</keyword>
<evidence type="ECO:0000313" key="3">
    <source>
        <dbReference type="Proteomes" id="UP000013827"/>
    </source>
</evidence>
<dbReference type="AlphaFoldDB" id="A0A0D3IWB4"/>
<reference evidence="3" key="1">
    <citation type="journal article" date="2013" name="Nature">
        <title>Pan genome of the phytoplankton Emiliania underpins its global distribution.</title>
        <authorList>
            <person name="Read B.A."/>
            <person name="Kegel J."/>
            <person name="Klute M.J."/>
            <person name="Kuo A."/>
            <person name="Lefebvre S.C."/>
            <person name="Maumus F."/>
            <person name="Mayer C."/>
            <person name="Miller J."/>
            <person name="Monier A."/>
            <person name="Salamov A."/>
            <person name="Young J."/>
            <person name="Aguilar M."/>
            <person name="Claverie J.M."/>
            <person name="Frickenhaus S."/>
            <person name="Gonzalez K."/>
            <person name="Herman E.K."/>
            <person name="Lin Y.C."/>
            <person name="Napier J."/>
            <person name="Ogata H."/>
            <person name="Sarno A.F."/>
            <person name="Shmutz J."/>
            <person name="Schroeder D."/>
            <person name="de Vargas C."/>
            <person name="Verret F."/>
            <person name="von Dassow P."/>
            <person name="Valentin K."/>
            <person name="Van de Peer Y."/>
            <person name="Wheeler G."/>
            <person name="Dacks J.B."/>
            <person name="Delwiche C.F."/>
            <person name="Dyhrman S.T."/>
            <person name="Glockner G."/>
            <person name="John U."/>
            <person name="Richards T."/>
            <person name="Worden A.Z."/>
            <person name="Zhang X."/>
            <person name="Grigoriev I.V."/>
            <person name="Allen A.E."/>
            <person name="Bidle K."/>
            <person name="Borodovsky M."/>
            <person name="Bowler C."/>
            <person name="Brownlee C."/>
            <person name="Cock J.M."/>
            <person name="Elias M."/>
            <person name="Gladyshev V.N."/>
            <person name="Groth M."/>
            <person name="Guda C."/>
            <person name="Hadaegh A."/>
            <person name="Iglesias-Rodriguez M.D."/>
            <person name="Jenkins J."/>
            <person name="Jones B.M."/>
            <person name="Lawson T."/>
            <person name="Leese F."/>
            <person name="Lindquist E."/>
            <person name="Lobanov A."/>
            <person name="Lomsadze A."/>
            <person name="Malik S.B."/>
            <person name="Marsh M.E."/>
            <person name="Mackinder L."/>
            <person name="Mock T."/>
            <person name="Mueller-Roeber B."/>
            <person name="Pagarete A."/>
            <person name="Parker M."/>
            <person name="Probert I."/>
            <person name="Quesneville H."/>
            <person name="Raines C."/>
            <person name="Rensing S.A."/>
            <person name="Riano-Pachon D.M."/>
            <person name="Richier S."/>
            <person name="Rokitta S."/>
            <person name="Shiraiwa Y."/>
            <person name="Soanes D.M."/>
            <person name="van der Giezen M."/>
            <person name="Wahlund T.M."/>
            <person name="Williams B."/>
            <person name="Wilson W."/>
            <person name="Wolfe G."/>
            <person name="Wurch L.L."/>
        </authorList>
    </citation>
    <scope>NUCLEOTIDE SEQUENCE</scope>
</reference>
<feature type="region of interest" description="Disordered" evidence="1">
    <location>
        <begin position="55"/>
        <end position="75"/>
    </location>
</feature>
<dbReference type="GeneID" id="17261698"/>
<dbReference type="RefSeq" id="XP_005767978.1">
    <property type="nucleotide sequence ID" value="XM_005767921.1"/>
</dbReference>
<dbReference type="EnsemblProtists" id="EOD15549">
    <property type="protein sequence ID" value="EOD15549"/>
    <property type="gene ID" value="EMIHUDRAFT_459296"/>
</dbReference>
<feature type="region of interest" description="Disordered" evidence="1">
    <location>
        <begin position="1"/>
        <end position="35"/>
    </location>
</feature>
<name>A0A0D3IWB4_EMIH1</name>
<dbReference type="KEGG" id="ehx:EMIHUDRAFT_459296"/>
<reference evidence="2" key="2">
    <citation type="submission" date="2024-10" db="UniProtKB">
        <authorList>
            <consortium name="EnsemblProtists"/>
        </authorList>
    </citation>
    <scope>IDENTIFICATION</scope>
</reference>